<dbReference type="InterPro" id="IPR054680">
    <property type="entry name" value="HsaC"/>
</dbReference>
<gene>
    <name evidence="10" type="ORF">HH308_07075</name>
</gene>
<dbReference type="PROSITE" id="PS00082">
    <property type="entry name" value="EXTRADIOL_DIOXYGENAS"/>
    <property type="match status" value="1"/>
</dbReference>
<evidence type="ECO:0000259" key="9">
    <source>
        <dbReference type="PROSITE" id="PS51819"/>
    </source>
</evidence>
<dbReference type="Gene3D" id="3.10.180.10">
    <property type="entry name" value="2,3-Dihydroxybiphenyl 1,2-Dioxygenase, domain 1"/>
    <property type="match status" value="2"/>
</dbReference>
<keyword evidence="6 8" id="KW-0560">Oxidoreductase</keyword>
<evidence type="ECO:0000256" key="5">
    <source>
        <dbReference type="ARBA" id="ARBA00022964"/>
    </source>
</evidence>
<dbReference type="CDD" id="cd07237">
    <property type="entry name" value="BphC1-RGP6_C_like"/>
    <property type="match status" value="1"/>
</dbReference>
<dbReference type="GO" id="GO:0008198">
    <property type="term" value="F:ferrous iron binding"/>
    <property type="evidence" value="ECO:0007669"/>
    <property type="project" value="InterPro"/>
</dbReference>
<dbReference type="RefSeq" id="WP_170193467.1">
    <property type="nucleotide sequence ID" value="NZ_JABBNB010000005.1"/>
</dbReference>
<organism evidence="10 11">
    <name type="scientific">Gordonia asplenii</name>
    <dbReference type="NCBI Taxonomy" id="2725283"/>
    <lineage>
        <taxon>Bacteria</taxon>
        <taxon>Bacillati</taxon>
        <taxon>Actinomycetota</taxon>
        <taxon>Actinomycetes</taxon>
        <taxon>Mycobacteriales</taxon>
        <taxon>Gordoniaceae</taxon>
        <taxon>Gordonia</taxon>
    </lineage>
</organism>
<protein>
    <submittedName>
        <fullName evidence="10">2,3-dihydroxybiphenyl 1,2-dioxygenase</fullName>
    </submittedName>
</protein>
<dbReference type="PROSITE" id="PS51819">
    <property type="entry name" value="VOC"/>
    <property type="match status" value="2"/>
</dbReference>
<evidence type="ECO:0000256" key="8">
    <source>
        <dbReference type="RuleBase" id="RU000683"/>
    </source>
</evidence>
<dbReference type="NCBIfam" id="NF045631">
    <property type="entry name" value="exdiol_diox_HsaC"/>
    <property type="match status" value="1"/>
</dbReference>
<dbReference type="Proteomes" id="UP000550729">
    <property type="component" value="Unassembled WGS sequence"/>
</dbReference>
<comment type="similarity">
    <text evidence="2 8">Belongs to the extradiol ring-cleavage dioxygenase family.</text>
</comment>
<dbReference type="SUPFAM" id="SSF54593">
    <property type="entry name" value="Glyoxalase/Bleomycin resistance protein/Dihydroxybiphenyl dioxygenase"/>
    <property type="match status" value="2"/>
</dbReference>
<sequence>MTSEFGPIRSLGYMRIDATDVAAWRDYGLKVLGMIEGTGKTEGALYLRMDDFPARLVIVPSDRDHLACSGWETANAAGLQEVRDRLAAAGVEYREGTAQERADRCVDELVVFADPTGNVLEAFHGAALQHRRIVSPYGHRFVTGEQGLGHVVLTTSDDQATLEFYRDVLGFRLRDSMKLPPQLVGREEGDEPPWLRFLGCNPRHHSLAFLPIPNSTGIVHLMVEVENSDDVGLAHDRALRKKVPMSATLGRHVNDLMLSFYMKTPGGFDVEFGCEGRTVDDNDWIARESTAVSLWGHDFSIGFTGR</sequence>
<dbReference type="Pfam" id="PF22632">
    <property type="entry name" value="BphC_D1"/>
    <property type="match status" value="1"/>
</dbReference>
<evidence type="ECO:0000256" key="4">
    <source>
        <dbReference type="ARBA" id="ARBA00022797"/>
    </source>
</evidence>
<keyword evidence="4 8" id="KW-0058">Aromatic hydrocarbons catabolism</keyword>
<name>A0A848KVS7_9ACTN</name>
<dbReference type="InterPro" id="IPR037523">
    <property type="entry name" value="VOC_core"/>
</dbReference>
<dbReference type="PANTHER" id="PTHR21366">
    <property type="entry name" value="GLYOXALASE FAMILY PROTEIN"/>
    <property type="match status" value="1"/>
</dbReference>
<dbReference type="Pfam" id="PF00903">
    <property type="entry name" value="Glyoxalase"/>
    <property type="match status" value="1"/>
</dbReference>
<accession>A0A848KVS7</accession>
<dbReference type="PANTHER" id="PTHR21366:SF14">
    <property type="entry name" value="GLYOXALASE DOMAIN-CONTAINING PROTEIN 5"/>
    <property type="match status" value="1"/>
</dbReference>
<comment type="cofactor">
    <cofactor evidence="1 8">
        <name>Fe(2+)</name>
        <dbReference type="ChEBI" id="CHEBI:29033"/>
    </cofactor>
</comment>
<evidence type="ECO:0000256" key="6">
    <source>
        <dbReference type="ARBA" id="ARBA00023002"/>
    </source>
</evidence>
<dbReference type="InterPro" id="IPR029068">
    <property type="entry name" value="Glyas_Bleomycin-R_OHBP_Dase"/>
</dbReference>
<keyword evidence="5 8" id="KW-0223">Dioxygenase</keyword>
<feature type="domain" description="VOC" evidence="9">
    <location>
        <begin position="10"/>
        <end position="125"/>
    </location>
</feature>
<evidence type="ECO:0000256" key="1">
    <source>
        <dbReference type="ARBA" id="ARBA00001954"/>
    </source>
</evidence>
<evidence type="ECO:0000313" key="11">
    <source>
        <dbReference type="Proteomes" id="UP000550729"/>
    </source>
</evidence>
<evidence type="ECO:0000256" key="2">
    <source>
        <dbReference type="ARBA" id="ARBA00008784"/>
    </source>
</evidence>
<evidence type="ECO:0000256" key="7">
    <source>
        <dbReference type="ARBA" id="ARBA00023004"/>
    </source>
</evidence>
<reference evidence="10 11" key="1">
    <citation type="submission" date="2020-04" db="EMBL/GenBank/DDBJ databases">
        <title>Gordonia sp. nov. TBRC 11910.</title>
        <authorList>
            <person name="Suriyachadkun C."/>
        </authorList>
    </citation>
    <scope>NUCLEOTIDE SEQUENCE [LARGE SCALE GENOMIC DNA]</scope>
    <source>
        <strain evidence="10 11">TBRC 11910</strain>
    </source>
</reference>
<evidence type="ECO:0000256" key="3">
    <source>
        <dbReference type="ARBA" id="ARBA00022723"/>
    </source>
</evidence>
<dbReference type="GO" id="GO:0051213">
    <property type="term" value="F:dioxygenase activity"/>
    <property type="evidence" value="ECO:0007669"/>
    <property type="project" value="UniProtKB-KW"/>
</dbReference>
<keyword evidence="11" id="KW-1185">Reference proteome</keyword>
<dbReference type="AlphaFoldDB" id="A0A848KVS7"/>
<dbReference type="InterPro" id="IPR000486">
    <property type="entry name" value="Xdiol_ring_cleave_dOase_1/2"/>
</dbReference>
<keyword evidence="7 8" id="KW-0408">Iron</keyword>
<dbReference type="EMBL" id="JABBNB010000005">
    <property type="protein sequence ID" value="NMO00975.1"/>
    <property type="molecule type" value="Genomic_DNA"/>
</dbReference>
<comment type="caution">
    <text evidence="10">The sequence shown here is derived from an EMBL/GenBank/DDBJ whole genome shotgun (WGS) entry which is preliminary data.</text>
</comment>
<evidence type="ECO:0000313" key="10">
    <source>
        <dbReference type="EMBL" id="NMO00975.1"/>
    </source>
</evidence>
<dbReference type="CDD" id="cd07252">
    <property type="entry name" value="BphC1-RGP6_N_like"/>
    <property type="match status" value="1"/>
</dbReference>
<feature type="domain" description="VOC" evidence="9">
    <location>
        <begin position="147"/>
        <end position="275"/>
    </location>
</feature>
<dbReference type="InterPro" id="IPR004360">
    <property type="entry name" value="Glyas_Fos-R_dOase_dom"/>
</dbReference>
<keyword evidence="3" id="KW-0479">Metal-binding</keyword>
<dbReference type="InterPro" id="IPR050383">
    <property type="entry name" value="GlyoxalaseI/FosfomycinResist"/>
</dbReference>
<proteinExistence type="inferred from homology"/>